<reference evidence="2 3" key="1">
    <citation type="submission" date="2012-11" db="EMBL/GenBank/DDBJ databases">
        <title>Whole genome sequence of Acidocella aminolytica 101 = DSM 11237.</title>
        <authorList>
            <person name="Azuma Y."/>
            <person name="Higashiura N."/>
            <person name="Hirakawa H."/>
            <person name="Matsushita K."/>
        </authorList>
    </citation>
    <scope>NUCLEOTIDE SEQUENCE [LARGE SCALE GENOMIC DNA]</scope>
    <source>
        <strain evidence="3">101 / DSM 11237</strain>
    </source>
</reference>
<gene>
    <name evidence="2" type="ORF">Aam_097_026</name>
</gene>
<accession>A0A0D6PJC5</accession>
<dbReference type="OrthoDB" id="9925500at2"/>
<evidence type="ECO:0000313" key="3">
    <source>
        <dbReference type="Proteomes" id="UP000032668"/>
    </source>
</evidence>
<evidence type="ECO:0000256" key="1">
    <source>
        <dbReference type="SAM" id="Phobius"/>
    </source>
</evidence>
<dbReference type="RefSeq" id="WP_048879882.1">
    <property type="nucleotide sequence ID" value="NZ_BANC01000095.1"/>
</dbReference>
<name>A0A0D6PJC5_9PROT</name>
<dbReference type="STRING" id="1120923.SAMN02746095_01900"/>
<sequence length="77" mass="8384">MAKENGPVLDMTPDGQFVEPSKPSLTQILLRLVAFGLALCVGAVMIWTAFIIIPILLVLGFAGYLFMRGRGAGWRSF</sequence>
<keyword evidence="1" id="KW-0472">Membrane</keyword>
<feature type="transmembrane region" description="Helical" evidence="1">
    <location>
        <begin position="33"/>
        <end position="66"/>
    </location>
</feature>
<evidence type="ECO:0000313" key="2">
    <source>
        <dbReference type="EMBL" id="GAN81501.1"/>
    </source>
</evidence>
<protein>
    <submittedName>
        <fullName evidence="2">Uncharacterized protein</fullName>
    </submittedName>
</protein>
<comment type="caution">
    <text evidence="2">The sequence shown here is derived from an EMBL/GenBank/DDBJ whole genome shotgun (WGS) entry which is preliminary data.</text>
</comment>
<proteinExistence type="predicted"/>
<dbReference type="Proteomes" id="UP000032668">
    <property type="component" value="Unassembled WGS sequence"/>
</dbReference>
<keyword evidence="3" id="KW-1185">Reference proteome</keyword>
<dbReference type="AlphaFoldDB" id="A0A0D6PJC5"/>
<keyword evidence="1" id="KW-1133">Transmembrane helix</keyword>
<keyword evidence="1" id="KW-0812">Transmembrane</keyword>
<dbReference type="EMBL" id="BANC01000095">
    <property type="protein sequence ID" value="GAN81501.1"/>
    <property type="molecule type" value="Genomic_DNA"/>
</dbReference>
<organism evidence="2 3">
    <name type="scientific">Acidocella aminolytica 101 = DSM 11237</name>
    <dbReference type="NCBI Taxonomy" id="1120923"/>
    <lineage>
        <taxon>Bacteria</taxon>
        <taxon>Pseudomonadati</taxon>
        <taxon>Pseudomonadota</taxon>
        <taxon>Alphaproteobacteria</taxon>
        <taxon>Acetobacterales</taxon>
        <taxon>Acidocellaceae</taxon>
        <taxon>Acidocella</taxon>
    </lineage>
</organism>